<accession>A0ABV3GBM8</accession>
<evidence type="ECO:0000256" key="4">
    <source>
        <dbReference type="SAM" id="MobiDB-lite"/>
    </source>
</evidence>
<dbReference type="CDD" id="cd07377">
    <property type="entry name" value="WHTH_GntR"/>
    <property type="match status" value="1"/>
</dbReference>
<gene>
    <name evidence="6" type="ORF">AB0I59_10070</name>
</gene>
<dbReference type="Gene3D" id="1.10.10.10">
    <property type="entry name" value="Winged helix-like DNA-binding domain superfamily/Winged helix DNA-binding domain"/>
    <property type="match status" value="1"/>
</dbReference>
<dbReference type="PROSITE" id="PS50949">
    <property type="entry name" value="HTH_GNTR"/>
    <property type="match status" value="1"/>
</dbReference>
<dbReference type="Proteomes" id="UP001551675">
    <property type="component" value="Unassembled WGS sequence"/>
</dbReference>
<evidence type="ECO:0000259" key="5">
    <source>
        <dbReference type="PROSITE" id="PS50949"/>
    </source>
</evidence>
<dbReference type="Gene3D" id="3.40.1410.10">
    <property type="entry name" value="Chorismate lyase-like"/>
    <property type="match status" value="1"/>
</dbReference>
<sequence length="260" mass="28402">MPQPLYRQVADALRQEISSGELQPGAQLPSEPELEKRHGVSRNTVRLALAALANEGLVEPRQGRGTFVRDRTTFMVLASAEEGGSARDDRDAFVAAVTVAGRNPEQVDFRMEVRTASSEVAARLQVDEGSPVVVRSMRRLIDGRPWSIQESFYPMDVAQGTRLMSPTDIPYGTITEMARHGHAQVGYRDEVLSRMPTHTEAAFLGVGTGVPVLEMFRTAYSAQRAIRLTINVYAGDSTQLAYEIGDVTAGQEPSPTTEPS</sequence>
<comment type="caution">
    <text evidence="6">The sequence shown here is derived from an EMBL/GenBank/DDBJ whole genome shotgun (WGS) entry which is preliminary data.</text>
</comment>
<dbReference type="SUPFAM" id="SSF64288">
    <property type="entry name" value="Chorismate lyase-like"/>
    <property type="match status" value="1"/>
</dbReference>
<dbReference type="InterPro" id="IPR000524">
    <property type="entry name" value="Tscrpt_reg_HTH_GntR"/>
</dbReference>
<evidence type="ECO:0000256" key="2">
    <source>
        <dbReference type="ARBA" id="ARBA00023125"/>
    </source>
</evidence>
<dbReference type="PANTHER" id="PTHR44846">
    <property type="entry name" value="MANNOSYL-D-GLYCERATE TRANSPORT/METABOLISM SYSTEM REPRESSOR MNGR-RELATED"/>
    <property type="match status" value="1"/>
</dbReference>
<keyword evidence="2" id="KW-0238">DNA-binding</keyword>
<dbReference type="InterPro" id="IPR028978">
    <property type="entry name" value="Chorismate_lyase_/UTRA_dom_sf"/>
</dbReference>
<dbReference type="Pfam" id="PF07702">
    <property type="entry name" value="UTRA"/>
    <property type="match status" value="1"/>
</dbReference>
<feature type="region of interest" description="Disordered" evidence="4">
    <location>
        <begin position="19"/>
        <end position="39"/>
    </location>
</feature>
<organism evidence="6 7">
    <name type="scientific">Microtetraspora glauca</name>
    <dbReference type="NCBI Taxonomy" id="1996"/>
    <lineage>
        <taxon>Bacteria</taxon>
        <taxon>Bacillati</taxon>
        <taxon>Actinomycetota</taxon>
        <taxon>Actinomycetes</taxon>
        <taxon>Streptosporangiales</taxon>
        <taxon>Streptosporangiaceae</taxon>
        <taxon>Microtetraspora</taxon>
    </lineage>
</organism>
<dbReference type="PRINTS" id="PR00035">
    <property type="entry name" value="HTHGNTR"/>
</dbReference>
<dbReference type="SMART" id="SM00345">
    <property type="entry name" value="HTH_GNTR"/>
    <property type="match status" value="1"/>
</dbReference>
<keyword evidence="7" id="KW-1185">Reference proteome</keyword>
<feature type="domain" description="HTH gntR-type" evidence="5">
    <location>
        <begin position="3"/>
        <end position="71"/>
    </location>
</feature>
<dbReference type="InterPro" id="IPR011663">
    <property type="entry name" value="UTRA"/>
</dbReference>
<dbReference type="EMBL" id="JBFALK010000004">
    <property type="protein sequence ID" value="MEV0968969.1"/>
    <property type="molecule type" value="Genomic_DNA"/>
</dbReference>
<evidence type="ECO:0000313" key="7">
    <source>
        <dbReference type="Proteomes" id="UP001551675"/>
    </source>
</evidence>
<proteinExistence type="predicted"/>
<dbReference type="SUPFAM" id="SSF46785">
    <property type="entry name" value="Winged helix' DNA-binding domain"/>
    <property type="match status" value="1"/>
</dbReference>
<dbReference type="PANTHER" id="PTHR44846:SF17">
    <property type="entry name" value="GNTR-FAMILY TRANSCRIPTIONAL REGULATOR"/>
    <property type="match status" value="1"/>
</dbReference>
<dbReference type="RefSeq" id="WP_061258249.1">
    <property type="nucleotide sequence ID" value="NZ_JBFALK010000004.1"/>
</dbReference>
<keyword evidence="3" id="KW-0804">Transcription</keyword>
<reference evidence="6 7" key="1">
    <citation type="submission" date="2024-06" db="EMBL/GenBank/DDBJ databases">
        <title>The Natural Products Discovery Center: Release of the First 8490 Sequenced Strains for Exploring Actinobacteria Biosynthetic Diversity.</title>
        <authorList>
            <person name="Kalkreuter E."/>
            <person name="Kautsar S.A."/>
            <person name="Yang D."/>
            <person name="Bader C.D."/>
            <person name="Teijaro C.N."/>
            <person name="Fluegel L."/>
            <person name="Davis C.M."/>
            <person name="Simpson J.R."/>
            <person name="Lauterbach L."/>
            <person name="Steele A.D."/>
            <person name="Gui C."/>
            <person name="Meng S."/>
            <person name="Li G."/>
            <person name="Viehrig K."/>
            <person name="Ye F."/>
            <person name="Su P."/>
            <person name="Kiefer A.F."/>
            <person name="Nichols A."/>
            <person name="Cepeda A.J."/>
            <person name="Yan W."/>
            <person name="Fan B."/>
            <person name="Jiang Y."/>
            <person name="Adhikari A."/>
            <person name="Zheng C.-J."/>
            <person name="Schuster L."/>
            <person name="Cowan T.M."/>
            <person name="Smanski M.J."/>
            <person name="Chevrette M.G."/>
            <person name="De Carvalho L.P.S."/>
            <person name="Shen B."/>
        </authorList>
    </citation>
    <scope>NUCLEOTIDE SEQUENCE [LARGE SCALE GENOMIC DNA]</scope>
    <source>
        <strain evidence="6 7">NPDC050100</strain>
    </source>
</reference>
<keyword evidence="1" id="KW-0805">Transcription regulation</keyword>
<evidence type="ECO:0000256" key="1">
    <source>
        <dbReference type="ARBA" id="ARBA00023015"/>
    </source>
</evidence>
<dbReference type="Pfam" id="PF00392">
    <property type="entry name" value="GntR"/>
    <property type="match status" value="1"/>
</dbReference>
<evidence type="ECO:0000313" key="6">
    <source>
        <dbReference type="EMBL" id="MEV0968969.1"/>
    </source>
</evidence>
<dbReference type="InterPro" id="IPR036388">
    <property type="entry name" value="WH-like_DNA-bd_sf"/>
</dbReference>
<dbReference type="SMART" id="SM00866">
    <property type="entry name" value="UTRA"/>
    <property type="match status" value="1"/>
</dbReference>
<dbReference type="InterPro" id="IPR036390">
    <property type="entry name" value="WH_DNA-bd_sf"/>
</dbReference>
<name>A0ABV3GBM8_MICGL</name>
<dbReference type="InterPro" id="IPR050679">
    <property type="entry name" value="Bact_HTH_transcr_reg"/>
</dbReference>
<evidence type="ECO:0000256" key="3">
    <source>
        <dbReference type="ARBA" id="ARBA00023163"/>
    </source>
</evidence>
<protein>
    <submittedName>
        <fullName evidence="6">GntR family transcriptional regulator</fullName>
    </submittedName>
</protein>